<keyword evidence="3" id="KW-1185">Reference proteome</keyword>
<feature type="region of interest" description="Disordered" evidence="1">
    <location>
        <begin position="1"/>
        <end position="42"/>
    </location>
</feature>
<name>A0A5N6M848_9ASTR</name>
<comment type="caution">
    <text evidence="2">The sequence shown here is derived from an EMBL/GenBank/DDBJ whole genome shotgun (WGS) entry which is preliminary data.</text>
</comment>
<proteinExistence type="predicted"/>
<dbReference type="AlphaFoldDB" id="A0A5N6M848"/>
<gene>
    <name evidence="2" type="ORF">E3N88_32328</name>
</gene>
<protein>
    <submittedName>
        <fullName evidence="2">Uncharacterized protein</fullName>
    </submittedName>
</protein>
<accession>A0A5N6M848</accession>
<dbReference type="EMBL" id="SZYD01000016">
    <property type="protein sequence ID" value="KAD3336809.1"/>
    <property type="molecule type" value="Genomic_DNA"/>
</dbReference>
<reference evidence="2 3" key="1">
    <citation type="submission" date="2019-05" db="EMBL/GenBank/DDBJ databases">
        <title>Mikania micrantha, genome provides insights into the molecular mechanism of rapid growth.</title>
        <authorList>
            <person name="Liu B."/>
        </authorList>
    </citation>
    <scope>NUCLEOTIDE SEQUENCE [LARGE SCALE GENOMIC DNA]</scope>
    <source>
        <strain evidence="2">NLD-2019</strain>
        <tissue evidence="2">Leaf</tissue>
    </source>
</reference>
<evidence type="ECO:0000256" key="1">
    <source>
        <dbReference type="SAM" id="MobiDB-lite"/>
    </source>
</evidence>
<organism evidence="2 3">
    <name type="scientific">Mikania micrantha</name>
    <name type="common">bitter vine</name>
    <dbReference type="NCBI Taxonomy" id="192012"/>
    <lineage>
        <taxon>Eukaryota</taxon>
        <taxon>Viridiplantae</taxon>
        <taxon>Streptophyta</taxon>
        <taxon>Embryophyta</taxon>
        <taxon>Tracheophyta</taxon>
        <taxon>Spermatophyta</taxon>
        <taxon>Magnoliopsida</taxon>
        <taxon>eudicotyledons</taxon>
        <taxon>Gunneridae</taxon>
        <taxon>Pentapetalae</taxon>
        <taxon>asterids</taxon>
        <taxon>campanulids</taxon>
        <taxon>Asterales</taxon>
        <taxon>Asteraceae</taxon>
        <taxon>Asteroideae</taxon>
        <taxon>Heliantheae alliance</taxon>
        <taxon>Eupatorieae</taxon>
        <taxon>Mikania</taxon>
    </lineage>
</organism>
<evidence type="ECO:0000313" key="3">
    <source>
        <dbReference type="Proteomes" id="UP000326396"/>
    </source>
</evidence>
<evidence type="ECO:0000313" key="2">
    <source>
        <dbReference type="EMBL" id="KAD3336809.1"/>
    </source>
</evidence>
<dbReference type="Proteomes" id="UP000326396">
    <property type="component" value="Linkage Group LG6"/>
</dbReference>
<sequence>MPHTRSQGAPEFKLTSPEQILRARQQPTKPKTRPIEKVSTPSYKEVSFPLLNPCGISQLRWSGIPPPLGNQRPR</sequence>